<comment type="caution">
    <text evidence="8">The sequence shown here is derived from an EMBL/GenBank/DDBJ whole genome shotgun (WGS) entry which is preliminary data.</text>
</comment>
<evidence type="ECO:0000313" key="8">
    <source>
        <dbReference type="EMBL" id="MFD1535424.1"/>
    </source>
</evidence>
<evidence type="ECO:0000259" key="7">
    <source>
        <dbReference type="Pfam" id="PF00155"/>
    </source>
</evidence>
<dbReference type="PROSITE" id="PS00599">
    <property type="entry name" value="AA_TRANSFER_CLASS_2"/>
    <property type="match status" value="1"/>
</dbReference>
<protein>
    <recommendedName>
        <fullName evidence="5">Aromatic amino acid aminotransferase</fullName>
        <shortName evidence="5">ArAT</shortName>
        <ecNumber evidence="5">2.6.1.57</ecNumber>
    </recommendedName>
</protein>
<organism evidence="8 9">
    <name type="scientific">Nonomuraea guangzhouensis</name>
    <dbReference type="NCBI Taxonomy" id="1291555"/>
    <lineage>
        <taxon>Bacteria</taxon>
        <taxon>Bacillati</taxon>
        <taxon>Actinomycetota</taxon>
        <taxon>Actinomycetes</taxon>
        <taxon>Streptosporangiales</taxon>
        <taxon>Streptosporangiaceae</taxon>
        <taxon>Nonomuraea</taxon>
    </lineage>
</organism>
<evidence type="ECO:0000256" key="2">
    <source>
        <dbReference type="ARBA" id="ARBA00022576"/>
    </source>
</evidence>
<reference evidence="9" key="1">
    <citation type="journal article" date="2019" name="Int. J. Syst. Evol. Microbiol.">
        <title>The Global Catalogue of Microorganisms (GCM) 10K type strain sequencing project: providing services to taxonomists for standard genome sequencing and annotation.</title>
        <authorList>
            <consortium name="The Broad Institute Genomics Platform"/>
            <consortium name="The Broad Institute Genome Sequencing Center for Infectious Disease"/>
            <person name="Wu L."/>
            <person name="Ma J."/>
        </authorList>
    </citation>
    <scope>NUCLEOTIDE SEQUENCE [LARGE SCALE GENOMIC DNA]</scope>
    <source>
        <strain evidence="9">CGMCC 1.15399</strain>
    </source>
</reference>
<dbReference type="InterPro" id="IPR024892">
    <property type="entry name" value="ArAT"/>
</dbReference>
<dbReference type="PANTHER" id="PTHR43643:SF3">
    <property type="entry name" value="HISTIDINOL-PHOSPHATE AMINOTRANSFERASE"/>
    <property type="match status" value="1"/>
</dbReference>
<evidence type="ECO:0000256" key="3">
    <source>
        <dbReference type="ARBA" id="ARBA00022679"/>
    </source>
</evidence>
<dbReference type="Pfam" id="PF00155">
    <property type="entry name" value="Aminotran_1_2"/>
    <property type="match status" value="1"/>
</dbReference>
<evidence type="ECO:0000256" key="1">
    <source>
        <dbReference type="ARBA" id="ARBA00001933"/>
    </source>
</evidence>
<feature type="region of interest" description="Disordered" evidence="6">
    <location>
        <begin position="1"/>
        <end position="41"/>
    </location>
</feature>
<comment type="similarity">
    <text evidence="5">Belongs to the class-II pyridoxal-phosphate-dependent aminotransferase family.</text>
</comment>
<keyword evidence="2 5" id="KW-0032">Aminotransferase</keyword>
<keyword evidence="3 5" id="KW-0808">Transferase</keyword>
<keyword evidence="9" id="KW-1185">Reference proteome</keyword>
<dbReference type="GO" id="GO:0004400">
    <property type="term" value="F:histidinol-phosphate transaminase activity"/>
    <property type="evidence" value="ECO:0007669"/>
    <property type="project" value="UniProtKB-EC"/>
</dbReference>
<dbReference type="EMBL" id="JBHUCM010000001">
    <property type="protein sequence ID" value="MFD1535424.1"/>
    <property type="molecule type" value="Genomic_DNA"/>
</dbReference>
<sequence>MPHLPRVPDSKPAYTLGKGTASPLGRTHQLSSNESPYGPLPSVTEAIQAAGLEANRYPEPGCVRLTEALSRRHGVPYDHVALGPGSATVTQQLLNAICEPGDEVIYPWRSFDAYPMLADVARAVSVRVPLMGDDHDLDGMLTAITPSTRLVIVCNPNNPTGTVTRRAELTAFLDDVPENVLVVLDEAYREYAQGADFPDGVELYRDRPNVAVLRTFSKAYGLAGLRVGYLIGHPEVASAVCGTMVPYAVSAIAQAGALASLAAEDELMARVDEVVKERTRVRETLISWGWAVPDAEANFLWLRLGERSRAFGELCARAEVAVRAFDGEGVRVTIGEPAANDAFLTVAATVDTWS</sequence>
<dbReference type="InterPro" id="IPR050106">
    <property type="entry name" value="HistidinolP_aminotransfase"/>
</dbReference>
<evidence type="ECO:0000256" key="4">
    <source>
        <dbReference type="ARBA" id="ARBA00022898"/>
    </source>
</evidence>
<keyword evidence="4 5" id="KW-0663">Pyridoxal phosphate</keyword>
<comment type="subunit">
    <text evidence="5">Homodimer.</text>
</comment>
<evidence type="ECO:0000313" key="9">
    <source>
        <dbReference type="Proteomes" id="UP001597097"/>
    </source>
</evidence>
<dbReference type="Proteomes" id="UP001597097">
    <property type="component" value="Unassembled WGS sequence"/>
</dbReference>
<gene>
    <name evidence="5" type="primary">pat</name>
    <name evidence="8" type="ORF">ACFSJ0_00180</name>
</gene>
<dbReference type="CDD" id="cd00609">
    <property type="entry name" value="AAT_like"/>
    <property type="match status" value="1"/>
</dbReference>
<feature type="modified residue" description="N6-(pyridoxal phosphate)lysine" evidence="5">
    <location>
        <position position="218"/>
    </location>
</feature>
<comment type="catalytic activity">
    <reaction evidence="5">
        <text>an aromatic L-alpha-amino acid + 2-oxoglutarate = an aromatic oxo-acid + L-glutamate</text>
        <dbReference type="Rhea" id="RHEA:17533"/>
        <dbReference type="ChEBI" id="CHEBI:16810"/>
        <dbReference type="ChEBI" id="CHEBI:29985"/>
        <dbReference type="ChEBI" id="CHEBI:73309"/>
        <dbReference type="ChEBI" id="CHEBI:84824"/>
        <dbReference type="EC" id="2.6.1.57"/>
    </reaction>
</comment>
<evidence type="ECO:0000256" key="5">
    <source>
        <dbReference type="HAMAP-Rule" id="MF_01513"/>
    </source>
</evidence>
<comment type="function">
    <text evidence="5">Aminotransferase that catalyzes the conversion of aromatic amino acids and 2-oxoglutarate into corresponding aromatic oxo acids and L-glutamate.</text>
</comment>
<proteinExistence type="inferred from homology"/>
<dbReference type="EC" id="2.6.1.57" evidence="5"/>
<dbReference type="HAMAP" id="MF_01513">
    <property type="entry name" value="Phe_aminotrans_2"/>
    <property type="match status" value="1"/>
</dbReference>
<dbReference type="PANTHER" id="PTHR43643">
    <property type="entry name" value="HISTIDINOL-PHOSPHATE AMINOTRANSFERASE 2"/>
    <property type="match status" value="1"/>
</dbReference>
<accession>A0ABW4FZ53</accession>
<comment type="cofactor">
    <cofactor evidence="1 5">
        <name>pyridoxal 5'-phosphate</name>
        <dbReference type="ChEBI" id="CHEBI:597326"/>
    </cofactor>
</comment>
<dbReference type="NCBIfam" id="NF002878">
    <property type="entry name" value="PRK03321.1"/>
    <property type="match status" value="1"/>
</dbReference>
<feature type="domain" description="Aminotransferase class I/classII large" evidence="7">
    <location>
        <begin position="29"/>
        <end position="341"/>
    </location>
</feature>
<dbReference type="HAMAP" id="MF_01023">
    <property type="entry name" value="HisC_aminotrans_2"/>
    <property type="match status" value="1"/>
</dbReference>
<evidence type="ECO:0000256" key="6">
    <source>
        <dbReference type="SAM" id="MobiDB-lite"/>
    </source>
</evidence>
<dbReference type="InterPro" id="IPR001917">
    <property type="entry name" value="Aminotrans_II_pyridoxalP_BS"/>
</dbReference>
<dbReference type="InterPro" id="IPR004839">
    <property type="entry name" value="Aminotransferase_I/II_large"/>
</dbReference>
<name>A0ABW4FZ53_9ACTN</name>
<dbReference type="InterPro" id="IPR005861">
    <property type="entry name" value="HisP_aminotrans"/>
</dbReference>
<dbReference type="RefSeq" id="WP_219536835.1">
    <property type="nucleotide sequence ID" value="NZ_JAHKRM010000032.1"/>
</dbReference>